<sequence length="51" mass="5492">MSRFDESRYGPPTFANGMRLPPITAARRVGVLAGVAGSRRAAGMKVLSRRC</sequence>
<evidence type="ECO:0000313" key="1">
    <source>
        <dbReference type="EMBL" id="OIQ73015.1"/>
    </source>
</evidence>
<gene>
    <name evidence="1" type="ORF">GALL_453530</name>
</gene>
<comment type="caution">
    <text evidence="1">The sequence shown here is derived from an EMBL/GenBank/DDBJ whole genome shotgun (WGS) entry which is preliminary data.</text>
</comment>
<dbReference type="AlphaFoldDB" id="A0A1J5PYW9"/>
<organism evidence="1">
    <name type="scientific">mine drainage metagenome</name>
    <dbReference type="NCBI Taxonomy" id="410659"/>
    <lineage>
        <taxon>unclassified sequences</taxon>
        <taxon>metagenomes</taxon>
        <taxon>ecological metagenomes</taxon>
    </lineage>
</organism>
<proteinExistence type="predicted"/>
<reference evidence="1" key="1">
    <citation type="submission" date="2016-10" db="EMBL/GenBank/DDBJ databases">
        <title>Sequence of Gallionella enrichment culture.</title>
        <authorList>
            <person name="Poehlein A."/>
            <person name="Muehling M."/>
            <person name="Daniel R."/>
        </authorList>
    </citation>
    <scope>NUCLEOTIDE SEQUENCE</scope>
</reference>
<accession>A0A1J5PYW9</accession>
<protein>
    <submittedName>
        <fullName evidence="1">Uncharacterized protein</fullName>
    </submittedName>
</protein>
<name>A0A1J5PYW9_9ZZZZ</name>
<dbReference type="EMBL" id="MLJW01003035">
    <property type="protein sequence ID" value="OIQ73015.1"/>
    <property type="molecule type" value="Genomic_DNA"/>
</dbReference>